<feature type="region of interest" description="Disordered" evidence="1">
    <location>
        <begin position="19"/>
        <end position="40"/>
    </location>
</feature>
<protein>
    <submittedName>
        <fullName evidence="2">Uncharacterized protein</fullName>
    </submittedName>
</protein>
<reference evidence="3" key="1">
    <citation type="journal article" date="2019" name="Int. J. Syst. Evol. Microbiol.">
        <title>The Global Catalogue of Microorganisms (GCM) 10K type strain sequencing project: providing services to taxonomists for standard genome sequencing and annotation.</title>
        <authorList>
            <consortium name="The Broad Institute Genomics Platform"/>
            <consortium name="The Broad Institute Genome Sequencing Center for Infectious Disease"/>
            <person name="Wu L."/>
            <person name="Ma J."/>
        </authorList>
    </citation>
    <scope>NUCLEOTIDE SEQUENCE [LARGE SCALE GENOMIC DNA]</scope>
    <source>
        <strain evidence="3">NBRC 108725</strain>
    </source>
</reference>
<sequence>MHSGTDGLEIAVEVFDLRDKPASLPGEGCHSPGEEHHEAQQCHERCVAEGCRSVRDSGQDDVRQEPEDPGEDHDSRGDADRRRVQPLLDGLPDLPVVSVDHPADRLPIEQIGRGRRCQRGHLPCKIILEVIPLVPG</sequence>
<accession>A0ABM8GFR3</accession>
<feature type="compositionally biased region" description="Low complexity" evidence="1">
    <location>
        <begin position="86"/>
        <end position="99"/>
    </location>
</feature>
<organism evidence="2 3">
    <name type="scientific">Naasia aerilata</name>
    <dbReference type="NCBI Taxonomy" id="1162966"/>
    <lineage>
        <taxon>Bacteria</taxon>
        <taxon>Bacillati</taxon>
        <taxon>Actinomycetota</taxon>
        <taxon>Actinomycetes</taxon>
        <taxon>Micrococcales</taxon>
        <taxon>Microbacteriaceae</taxon>
        <taxon>Naasia</taxon>
    </lineage>
</organism>
<evidence type="ECO:0000313" key="3">
    <source>
        <dbReference type="Proteomes" id="UP001321498"/>
    </source>
</evidence>
<evidence type="ECO:0000313" key="2">
    <source>
        <dbReference type="EMBL" id="BDZ47183.1"/>
    </source>
</evidence>
<proteinExistence type="predicted"/>
<evidence type="ECO:0000256" key="1">
    <source>
        <dbReference type="SAM" id="MobiDB-lite"/>
    </source>
</evidence>
<dbReference type="EMBL" id="AP027731">
    <property type="protein sequence ID" value="BDZ47183.1"/>
    <property type="molecule type" value="Genomic_DNA"/>
</dbReference>
<feature type="compositionally biased region" description="Basic and acidic residues" evidence="1">
    <location>
        <begin position="53"/>
        <end position="83"/>
    </location>
</feature>
<feature type="region of interest" description="Disordered" evidence="1">
    <location>
        <begin position="53"/>
        <end position="99"/>
    </location>
</feature>
<gene>
    <name evidence="2" type="ORF">GCM10025866_30920</name>
</gene>
<dbReference type="Proteomes" id="UP001321498">
    <property type="component" value="Chromosome"/>
</dbReference>
<keyword evidence="3" id="KW-1185">Reference proteome</keyword>
<name>A0ABM8GFR3_9MICO</name>